<evidence type="ECO:0000313" key="1">
    <source>
        <dbReference type="EMBL" id="KAI5668577.1"/>
    </source>
</evidence>
<protein>
    <submittedName>
        <fullName evidence="1">Uncharacterized protein</fullName>
    </submittedName>
</protein>
<reference evidence="2" key="1">
    <citation type="journal article" date="2023" name="Nat. Plants">
        <title>Single-cell RNA sequencing provides a high-resolution roadmap for understanding the multicellular compartmentation of specialized metabolism.</title>
        <authorList>
            <person name="Sun S."/>
            <person name="Shen X."/>
            <person name="Li Y."/>
            <person name="Li Y."/>
            <person name="Wang S."/>
            <person name="Li R."/>
            <person name="Zhang H."/>
            <person name="Shen G."/>
            <person name="Guo B."/>
            <person name="Wei J."/>
            <person name="Xu J."/>
            <person name="St-Pierre B."/>
            <person name="Chen S."/>
            <person name="Sun C."/>
        </authorList>
    </citation>
    <scope>NUCLEOTIDE SEQUENCE [LARGE SCALE GENOMIC DNA]</scope>
</reference>
<sequence length="115" mass="13299">MTDCGLSGITRSIRLSLRLLGTDLSHEKLYKKLHGKFCKLKEQKEHEHKTTHAPMPTNHELILELSERLKKGHAYGYSVAESACLARSVPVYYYWGPPIPWWLRRAYGHHQSSDL</sequence>
<proteinExistence type="predicted"/>
<dbReference type="EMBL" id="CM044704">
    <property type="protein sequence ID" value="KAI5668577.1"/>
    <property type="molecule type" value="Genomic_DNA"/>
</dbReference>
<name>A0ACC0B7H5_CATRO</name>
<accession>A0ACC0B7H5</accession>
<keyword evidence="2" id="KW-1185">Reference proteome</keyword>
<dbReference type="Proteomes" id="UP001060085">
    <property type="component" value="Linkage Group LG04"/>
</dbReference>
<comment type="caution">
    <text evidence="1">The sequence shown here is derived from an EMBL/GenBank/DDBJ whole genome shotgun (WGS) entry which is preliminary data.</text>
</comment>
<gene>
    <name evidence="1" type="ORF">M9H77_18430</name>
</gene>
<organism evidence="1 2">
    <name type="scientific">Catharanthus roseus</name>
    <name type="common">Madagascar periwinkle</name>
    <name type="synonym">Vinca rosea</name>
    <dbReference type="NCBI Taxonomy" id="4058"/>
    <lineage>
        <taxon>Eukaryota</taxon>
        <taxon>Viridiplantae</taxon>
        <taxon>Streptophyta</taxon>
        <taxon>Embryophyta</taxon>
        <taxon>Tracheophyta</taxon>
        <taxon>Spermatophyta</taxon>
        <taxon>Magnoliopsida</taxon>
        <taxon>eudicotyledons</taxon>
        <taxon>Gunneridae</taxon>
        <taxon>Pentapetalae</taxon>
        <taxon>asterids</taxon>
        <taxon>lamiids</taxon>
        <taxon>Gentianales</taxon>
        <taxon>Apocynaceae</taxon>
        <taxon>Rauvolfioideae</taxon>
        <taxon>Vinceae</taxon>
        <taxon>Catharanthinae</taxon>
        <taxon>Catharanthus</taxon>
    </lineage>
</organism>
<evidence type="ECO:0000313" key="2">
    <source>
        <dbReference type="Proteomes" id="UP001060085"/>
    </source>
</evidence>